<reference evidence="3" key="1">
    <citation type="submission" date="2019-12" db="UniProtKB">
        <authorList>
            <consortium name="WormBaseParasite"/>
        </authorList>
    </citation>
    <scope>IDENTIFICATION</scope>
</reference>
<evidence type="ECO:0000256" key="1">
    <source>
        <dbReference type="SAM" id="MobiDB-lite"/>
    </source>
</evidence>
<evidence type="ECO:0000313" key="3">
    <source>
        <dbReference type="WBParaSite" id="TMUE_3000012518.1"/>
    </source>
</evidence>
<feature type="region of interest" description="Disordered" evidence="1">
    <location>
        <begin position="105"/>
        <end position="126"/>
    </location>
</feature>
<dbReference type="Proteomes" id="UP000046395">
    <property type="component" value="Unassembled WGS sequence"/>
</dbReference>
<sequence>MVVVIHSGLPLVPAPALRKGRCVGTIRAIKQWAWDRSTTCASSRLADKDQLALPNRGPLSSTREVAESNFQLVERLQSCAIDYSKRLRRRRPGTTHLWAEIPTDVADTAKHGRSNDDDCSADSANG</sequence>
<keyword evidence="2" id="KW-1185">Reference proteome</keyword>
<name>A0A5S6QZE0_TRIMR</name>
<evidence type="ECO:0000313" key="2">
    <source>
        <dbReference type="Proteomes" id="UP000046395"/>
    </source>
</evidence>
<accession>A0A5S6QZE0</accession>
<proteinExistence type="predicted"/>
<organism evidence="2 3">
    <name type="scientific">Trichuris muris</name>
    <name type="common">Mouse whipworm</name>
    <dbReference type="NCBI Taxonomy" id="70415"/>
    <lineage>
        <taxon>Eukaryota</taxon>
        <taxon>Metazoa</taxon>
        <taxon>Ecdysozoa</taxon>
        <taxon>Nematoda</taxon>
        <taxon>Enoplea</taxon>
        <taxon>Dorylaimia</taxon>
        <taxon>Trichinellida</taxon>
        <taxon>Trichuridae</taxon>
        <taxon>Trichuris</taxon>
    </lineage>
</organism>
<protein>
    <submittedName>
        <fullName evidence="3">Uncharacterized protein</fullName>
    </submittedName>
</protein>
<dbReference type="WBParaSite" id="TMUE_3000012518.1">
    <property type="protein sequence ID" value="TMUE_3000012518.1"/>
    <property type="gene ID" value="WBGene00289449"/>
</dbReference>
<dbReference type="AlphaFoldDB" id="A0A5S6QZE0"/>
<feature type="compositionally biased region" description="Basic and acidic residues" evidence="1">
    <location>
        <begin position="107"/>
        <end position="116"/>
    </location>
</feature>